<sequence length="457" mass="47515">MENLWNLVRARWILLIASVLLGVIAGAVYAGTITVEHRSTAVVYFAVDRAKTASDYTAGSSFAQSVMPSFAQIVKSPVVLDPVIEELDLQTTARSLAGRIQVDVPSNTTVMNVTVTDKTSLGAATTANAVIRQLGEAVRTLSPRGEEATNPAMRISTVSPAVAPENQPTASRLTFELLGAAAGLLVGLAIVGIWESLTRPVRSASDVEAASSTPVLATIAFDSGQVVASAGADQVVASTDVRGPEGAVGTLVLHTNISALCAKNGHVKSVAVVPVTAGDEARAVAVDLAKVMARARNRILFVDTDLRSASVAGMLGAESVPGLAEILQGSVEFGQTLQLTNRLDFVAAGNAEGNAAELLVSSRLKPFIRVESAPYNMLLAVGGAAIPVADGATLAAATDITVLVARRGRTKRRDLADATDRLSASGGTLVGVVLVQRRSGIARFLLRIKNRIQDGRR</sequence>
<gene>
    <name evidence="9" type="ORF">R3Q16_14840</name>
</gene>
<evidence type="ECO:0000256" key="3">
    <source>
        <dbReference type="ARBA" id="ARBA00022475"/>
    </source>
</evidence>
<evidence type="ECO:0000256" key="7">
    <source>
        <dbReference type="SAM" id="Phobius"/>
    </source>
</evidence>
<dbReference type="PANTHER" id="PTHR32309:SF13">
    <property type="entry name" value="FERRIC ENTEROBACTIN TRANSPORT PROTEIN FEPE"/>
    <property type="match status" value="1"/>
</dbReference>
<evidence type="ECO:0000256" key="4">
    <source>
        <dbReference type="ARBA" id="ARBA00022692"/>
    </source>
</evidence>
<keyword evidence="10" id="KW-1185">Reference proteome</keyword>
<evidence type="ECO:0000256" key="5">
    <source>
        <dbReference type="ARBA" id="ARBA00022989"/>
    </source>
</evidence>
<evidence type="ECO:0000256" key="2">
    <source>
        <dbReference type="ARBA" id="ARBA00006683"/>
    </source>
</evidence>
<dbReference type="RefSeq" id="WP_317542165.1">
    <property type="nucleotide sequence ID" value="NZ_JAWLKB010000005.1"/>
</dbReference>
<evidence type="ECO:0000256" key="6">
    <source>
        <dbReference type="ARBA" id="ARBA00023136"/>
    </source>
</evidence>
<reference evidence="9 10" key="1">
    <citation type="submission" date="2023-10" db="EMBL/GenBank/DDBJ databases">
        <title>Development of a sustainable strategy for remediation of hydrocarbon-contaminated territories based on the waste exchange concept.</title>
        <authorList>
            <person name="Krivoruchko A."/>
        </authorList>
    </citation>
    <scope>NUCLEOTIDE SEQUENCE [LARGE SCALE GENOMIC DNA]</scope>
    <source>
        <strain evidence="9 10">IEGM 1203</strain>
    </source>
</reference>
<keyword evidence="5 7" id="KW-1133">Transmembrane helix</keyword>
<keyword evidence="3" id="KW-1003">Cell membrane</keyword>
<dbReference type="EMBL" id="JAWLKB010000005">
    <property type="protein sequence ID" value="MDV6267886.1"/>
    <property type="molecule type" value="Genomic_DNA"/>
</dbReference>
<dbReference type="InterPro" id="IPR050445">
    <property type="entry name" value="Bact_polysacc_biosynth/exp"/>
</dbReference>
<evidence type="ECO:0000313" key="10">
    <source>
        <dbReference type="Proteomes" id="UP001185927"/>
    </source>
</evidence>
<comment type="similarity">
    <text evidence="2">Belongs to the CpsC/CapA family.</text>
</comment>
<organism evidence="9 10">
    <name type="scientific">Rhodococcus globerulus</name>
    <dbReference type="NCBI Taxonomy" id="33008"/>
    <lineage>
        <taxon>Bacteria</taxon>
        <taxon>Bacillati</taxon>
        <taxon>Actinomycetota</taxon>
        <taxon>Actinomycetes</taxon>
        <taxon>Mycobacteriales</taxon>
        <taxon>Nocardiaceae</taxon>
        <taxon>Rhodococcus</taxon>
    </lineage>
</organism>
<proteinExistence type="inferred from homology"/>
<dbReference type="Pfam" id="PF02706">
    <property type="entry name" value="Wzz"/>
    <property type="match status" value="1"/>
</dbReference>
<comment type="subcellular location">
    <subcellularLocation>
        <location evidence="1">Cell membrane</location>
        <topology evidence="1">Multi-pass membrane protein</topology>
    </subcellularLocation>
</comment>
<feature type="transmembrane region" description="Helical" evidence="7">
    <location>
        <begin position="12"/>
        <end position="30"/>
    </location>
</feature>
<feature type="domain" description="Polysaccharide chain length determinant N-terminal" evidence="8">
    <location>
        <begin position="3"/>
        <end position="87"/>
    </location>
</feature>
<dbReference type="InterPro" id="IPR027417">
    <property type="entry name" value="P-loop_NTPase"/>
</dbReference>
<dbReference type="InterPro" id="IPR003856">
    <property type="entry name" value="LPS_length_determ_N"/>
</dbReference>
<dbReference type="SUPFAM" id="SSF52540">
    <property type="entry name" value="P-loop containing nucleoside triphosphate hydrolases"/>
    <property type="match status" value="1"/>
</dbReference>
<protein>
    <submittedName>
        <fullName evidence="9">Wzz/FepE/Etk N-terminal domain-containing protein</fullName>
    </submittedName>
</protein>
<evidence type="ECO:0000313" key="9">
    <source>
        <dbReference type="EMBL" id="MDV6267886.1"/>
    </source>
</evidence>
<name>A0ABU4BUI3_RHOGO</name>
<dbReference type="Gene3D" id="3.40.50.300">
    <property type="entry name" value="P-loop containing nucleotide triphosphate hydrolases"/>
    <property type="match status" value="1"/>
</dbReference>
<keyword evidence="4 7" id="KW-0812">Transmembrane</keyword>
<evidence type="ECO:0000259" key="8">
    <source>
        <dbReference type="Pfam" id="PF02706"/>
    </source>
</evidence>
<keyword evidence="6 7" id="KW-0472">Membrane</keyword>
<dbReference type="PANTHER" id="PTHR32309">
    <property type="entry name" value="TYROSINE-PROTEIN KINASE"/>
    <property type="match status" value="1"/>
</dbReference>
<evidence type="ECO:0000256" key="1">
    <source>
        <dbReference type="ARBA" id="ARBA00004651"/>
    </source>
</evidence>
<comment type="caution">
    <text evidence="9">The sequence shown here is derived from an EMBL/GenBank/DDBJ whole genome shotgun (WGS) entry which is preliminary data.</text>
</comment>
<dbReference type="Proteomes" id="UP001185927">
    <property type="component" value="Unassembled WGS sequence"/>
</dbReference>
<accession>A0ABU4BUI3</accession>